<dbReference type="Proteomes" id="UP000824533">
    <property type="component" value="Linkage Group LG27"/>
</dbReference>
<evidence type="ECO:0000313" key="1">
    <source>
        <dbReference type="EMBL" id="KAJ0170591.1"/>
    </source>
</evidence>
<reference evidence="1 2" key="1">
    <citation type="journal article" date="2021" name="Front. Genet.">
        <title>Chromosome-Level Genome Assembly Reveals Significant Gene Expansion in the Toll and IMD Signaling Pathways of Dendrolimus kikuchii.</title>
        <authorList>
            <person name="Zhou J."/>
            <person name="Wu P."/>
            <person name="Xiong Z."/>
            <person name="Liu N."/>
            <person name="Zhao N."/>
            <person name="Ji M."/>
            <person name="Qiu Y."/>
            <person name="Yang B."/>
        </authorList>
    </citation>
    <scope>NUCLEOTIDE SEQUENCE [LARGE SCALE GENOMIC DNA]</scope>
    <source>
        <strain evidence="1">Ann1</strain>
    </source>
</reference>
<gene>
    <name evidence="1" type="ORF">K1T71_013962</name>
</gene>
<keyword evidence="2" id="KW-1185">Reference proteome</keyword>
<organism evidence="1 2">
    <name type="scientific">Dendrolimus kikuchii</name>
    <dbReference type="NCBI Taxonomy" id="765133"/>
    <lineage>
        <taxon>Eukaryota</taxon>
        <taxon>Metazoa</taxon>
        <taxon>Ecdysozoa</taxon>
        <taxon>Arthropoda</taxon>
        <taxon>Hexapoda</taxon>
        <taxon>Insecta</taxon>
        <taxon>Pterygota</taxon>
        <taxon>Neoptera</taxon>
        <taxon>Endopterygota</taxon>
        <taxon>Lepidoptera</taxon>
        <taxon>Glossata</taxon>
        <taxon>Ditrysia</taxon>
        <taxon>Bombycoidea</taxon>
        <taxon>Lasiocampidae</taxon>
        <taxon>Dendrolimus</taxon>
    </lineage>
</organism>
<proteinExistence type="predicted"/>
<dbReference type="EMBL" id="CM034413">
    <property type="protein sequence ID" value="KAJ0170591.1"/>
    <property type="molecule type" value="Genomic_DNA"/>
</dbReference>
<accession>A0ACC1CG89</accession>
<name>A0ACC1CG89_9NEOP</name>
<sequence length="372" mass="41710">MNIQQEEEEEEEEEIEEDMTVEQHRVDSNMNTKLAVFCLLLANTLAAPTSDDDKVVIDKDFFIDEISVYTAEHDIVSIMVPLNALNFEDNSDDEETDSDVIAFFVLADINNGVKDYKGLYMLKAGQAIKLLDQGTDAIAANDDTKNAYFSAKDGIYVYNGQENKTEKYGTITDNLIGIVKENGTGVIYVITNDHVLYKVTEEGTKKEKVDNVIDAQEIVLDFSNNLYYYGADKKPYVLTSDGKKEITGLPENPSSVKLIRPPFIIEDGVPFLVDDKLYVIYANGTSEITEFEVQTKPTAYAPEATLIQYYAYNKKIYEYNLLALLIGELLNELKEFLEEKNDAIQSIATRARTDLKAGDMSKLSVTGTTNTI</sequence>
<protein>
    <submittedName>
        <fullName evidence="1">Uncharacterized protein</fullName>
    </submittedName>
</protein>
<evidence type="ECO:0000313" key="2">
    <source>
        <dbReference type="Proteomes" id="UP000824533"/>
    </source>
</evidence>
<comment type="caution">
    <text evidence="1">The sequence shown here is derived from an EMBL/GenBank/DDBJ whole genome shotgun (WGS) entry which is preliminary data.</text>
</comment>